<evidence type="ECO:0000313" key="3">
    <source>
        <dbReference type="Proteomes" id="UP000070371"/>
    </source>
</evidence>
<dbReference type="STRING" id="1579316.RC74_13710"/>
<gene>
    <name evidence="2" type="ORF">RC74_13710</name>
</gene>
<dbReference type="OrthoDB" id="7876461at2"/>
<feature type="signal peptide" evidence="1">
    <location>
        <begin position="1"/>
        <end position="26"/>
    </location>
</feature>
<dbReference type="EMBL" id="CP014327">
    <property type="protein sequence ID" value="AML52187.1"/>
    <property type="molecule type" value="Genomic_DNA"/>
</dbReference>
<reference evidence="2 3" key="1">
    <citation type="submission" date="2016-02" db="EMBL/GenBank/DDBJ databases">
        <title>Complete genome sequence of Halocynthiibacter arcticus PAMC 20958t from arctic marine sediment.</title>
        <authorList>
            <person name="Lee Y.M."/>
            <person name="Baek K."/>
            <person name="Lee H.K."/>
            <person name="Shin S.C."/>
        </authorList>
    </citation>
    <scope>NUCLEOTIDE SEQUENCE [LARGE SCALE GENOMIC DNA]</scope>
    <source>
        <strain evidence="2">PAMC 20958</strain>
    </source>
</reference>
<keyword evidence="1" id="KW-0732">Signal</keyword>
<dbReference type="KEGG" id="hat:RC74_13710"/>
<dbReference type="AlphaFoldDB" id="A0A126V1Y1"/>
<evidence type="ECO:0000256" key="1">
    <source>
        <dbReference type="SAM" id="SignalP"/>
    </source>
</evidence>
<evidence type="ECO:0000313" key="2">
    <source>
        <dbReference type="EMBL" id="AML52187.1"/>
    </source>
</evidence>
<sequence>MKNSFAHFSRLLLIVSFALSSAVAVAGSSDTGVFMEICADGVAKTVRIDDDSNAVDPSHTCNGCVMCCLQIGADLENSFGQKLTFAQLELKKDLASYQIPLIQKRGIRPNPRSPPLTEFSGLISTDTIEFTLKTQSDGRPYLKDAVA</sequence>
<organism evidence="2 3">
    <name type="scientific">Falsihalocynthiibacter arcticus</name>
    <dbReference type="NCBI Taxonomy" id="1579316"/>
    <lineage>
        <taxon>Bacteria</taxon>
        <taxon>Pseudomonadati</taxon>
        <taxon>Pseudomonadota</taxon>
        <taxon>Alphaproteobacteria</taxon>
        <taxon>Rhodobacterales</taxon>
        <taxon>Roseobacteraceae</taxon>
        <taxon>Falsihalocynthiibacter</taxon>
    </lineage>
</organism>
<dbReference type="Proteomes" id="UP000070371">
    <property type="component" value="Chromosome"/>
</dbReference>
<name>A0A126V1Y1_9RHOB</name>
<dbReference type="RefSeq" id="WP_038999954.1">
    <property type="nucleotide sequence ID" value="NZ_CP014327.1"/>
</dbReference>
<accession>A0A126V1Y1</accession>
<protein>
    <recommendedName>
        <fullName evidence="4">4Fe-4S ferredoxin-type domain-containing protein</fullName>
    </recommendedName>
</protein>
<proteinExistence type="predicted"/>
<feature type="chain" id="PRO_5007443512" description="4Fe-4S ferredoxin-type domain-containing protein" evidence="1">
    <location>
        <begin position="27"/>
        <end position="147"/>
    </location>
</feature>
<keyword evidence="3" id="KW-1185">Reference proteome</keyword>
<evidence type="ECO:0008006" key="4">
    <source>
        <dbReference type="Google" id="ProtNLM"/>
    </source>
</evidence>